<sequence length="92" mass="10188">MDYRKHNDRAIKIVTAVKSELMQPDEPVVGPDLPEMHAIFIDCLVQGQTCHAGEIKECHFVVCGLFENILVGSRSEVFALLSINPACAQHLV</sequence>
<dbReference type="RefSeq" id="XP_025477403.1">
    <property type="nucleotide sequence ID" value="XM_025623825.1"/>
</dbReference>
<organism evidence="1 2">
    <name type="scientific">Aspergillus neoniger (strain CBS 115656)</name>
    <dbReference type="NCBI Taxonomy" id="1448310"/>
    <lineage>
        <taxon>Eukaryota</taxon>
        <taxon>Fungi</taxon>
        <taxon>Dikarya</taxon>
        <taxon>Ascomycota</taxon>
        <taxon>Pezizomycotina</taxon>
        <taxon>Eurotiomycetes</taxon>
        <taxon>Eurotiomycetidae</taxon>
        <taxon>Eurotiales</taxon>
        <taxon>Aspergillaceae</taxon>
        <taxon>Aspergillus</taxon>
        <taxon>Aspergillus subgen. Circumdati</taxon>
    </lineage>
</organism>
<evidence type="ECO:0000313" key="2">
    <source>
        <dbReference type="Proteomes" id="UP000247647"/>
    </source>
</evidence>
<dbReference type="Proteomes" id="UP000247647">
    <property type="component" value="Unassembled WGS sequence"/>
</dbReference>
<dbReference type="EMBL" id="KZ821470">
    <property type="protein sequence ID" value="PYH31925.1"/>
    <property type="molecule type" value="Genomic_DNA"/>
</dbReference>
<dbReference type="GeneID" id="37126281"/>
<gene>
    <name evidence="1" type="ORF">BO87DRAFT_378593</name>
</gene>
<name>A0A318YBZ9_ASPNB</name>
<keyword evidence="2" id="KW-1185">Reference proteome</keyword>
<accession>A0A318YBZ9</accession>
<protein>
    <submittedName>
        <fullName evidence="1">Uncharacterized protein</fullName>
    </submittedName>
</protein>
<dbReference type="AlphaFoldDB" id="A0A318YBZ9"/>
<reference evidence="1" key="1">
    <citation type="submission" date="2016-12" db="EMBL/GenBank/DDBJ databases">
        <title>The genomes of Aspergillus section Nigri reveals drivers in fungal speciation.</title>
        <authorList>
            <consortium name="DOE Joint Genome Institute"/>
            <person name="Vesth T.C."/>
            <person name="Nybo J."/>
            <person name="Theobald S."/>
            <person name="Brandl J."/>
            <person name="Frisvad J.C."/>
            <person name="Nielsen K.F."/>
            <person name="Lyhne E.K."/>
            <person name="Kogle M.E."/>
            <person name="Kuo A."/>
            <person name="Riley R."/>
            <person name="Clum A."/>
            <person name="Nolan M."/>
            <person name="Lipzen A."/>
            <person name="Salamov A."/>
            <person name="Henrissat B."/>
            <person name="Wiebenga A."/>
            <person name="De Vries R.P."/>
            <person name="Grigoriev I.V."/>
            <person name="Mortensen U.H."/>
            <person name="Andersen M.R."/>
            <person name="Baker S.E."/>
        </authorList>
    </citation>
    <scope>NUCLEOTIDE SEQUENCE [LARGE SCALE GENOMIC DNA]</scope>
    <source>
        <strain evidence="1">CBS 115656</strain>
    </source>
</reference>
<proteinExistence type="predicted"/>
<evidence type="ECO:0000313" key="1">
    <source>
        <dbReference type="EMBL" id="PYH31925.1"/>
    </source>
</evidence>